<gene>
    <name evidence="4" type="primary">LOC108673806</name>
</gene>
<dbReference type="Proteomes" id="UP000694843">
    <property type="component" value="Unplaced"/>
</dbReference>
<keyword evidence="2" id="KW-0812">Transmembrane</keyword>
<dbReference type="KEGG" id="hazt:108673806"/>
<feature type="compositionally biased region" description="Low complexity" evidence="1">
    <location>
        <begin position="190"/>
        <end position="223"/>
    </location>
</feature>
<dbReference type="GeneID" id="108673806"/>
<protein>
    <submittedName>
        <fullName evidence="4">Myotubularin-related protein DDB_G0290005-like isoform X1</fullName>
    </submittedName>
</protein>
<feature type="transmembrane region" description="Helical" evidence="2">
    <location>
        <begin position="359"/>
        <end position="381"/>
    </location>
</feature>
<evidence type="ECO:0000313" key="3">
    <source>
        <dbReference type="Proteomes" id="UP000694843"/>
    </source>
</evidence>
<evidence type="ECO:0000256" key="2">
    <source>
        <dbReference type="SAM" id="Phobius"/>
    </source>
</evidence>
<feature type="region of interest" description="Disordered" evidence="1">
    <location>
        <begin position="391"/>
        <end position="526"/>
    </location>
</feature>
<keyword evidence="2" id="KW-1133">Transmembrane helix</keyword>
<sequence length="542" mass="60534">MTVLYSCWFFVMKNIVPTFVLIWLYLTTMVHAQENHLNMLVRTHTMNHLKYFQSPQVLRPESKIADGDKLPIIGPVSQSQGDFTHLHKRDIQEIIENQNLTFPPEIVRRTKEALEAIRSLALDIKNYIENPPTVPPASTPSPTPDPLNTTLNPIGTNGSVFSNATTTTPITTTTTPVTTTPAPPTSLDLVVTDGSVTTSTSETQPPTTTTTSTSMTTTPPETTKSTRRRLNIPRRTKNFGRSLSFDSKILARADKESSEELSSEEAYYAAEMIVSLQIAFNASERVMSDKLSEQLVVELELSVQKMNEMNKSLSNMNWDQQNDQVIFWLSYLLLSVKHSLQRMQYEQMVTELLSKTDDITIVITAAFCVLAVALAFGLFAYTFKSRKQNRGNYKIDRPSQSSNPRNIPVRNPSSSSTQPSSDPNSFFSVPSGVTVQTRSNPMYSSHRSVDVERPVTASSVDSYTISPTPKNRDSSGSLDDVPLRNEKNNRDRGAHFPASSTTARNFRDPSRNRDRKYDAAKDNEGFLDDDAVVVRKDSESAI</sequence>
<evidence type="ECO:0000256" key="1">
    <source>
        <dbReference type="SAM" id="MobiDB-lite"/>
    </source>
</evidence>
<feature type="compositionally biased region" description="Basic and acidic residues" evidence="1">
    <location>
        <begin position="505"/>
        <end position="524"/>
    </location>
</feature>
<feature type="region of interest" description="Disordered" evidence="1">
    <location>
        <begin position="158"/>
        <end position="226"/>
    </location>
</feature>
<feature type="compositionally biased region" description="Low complexity" evidence="1">
    <location>
        <begin position="412"/>
        <end position="425"/>
    </location>
</feature>
<feature type="compositionally biased region" description="Basic and acidic residues" evidence="1">
    <location>
        <begin position="481"/>
        <end position="494"/>
    </location>
</feature>
<organism evidence="3 4">
    <name type="scientific">Hyalella azteca</name>
    <name type="common">Amphipod</name>
    <dbReference type="NCBI Taxonomy" id="294128"/>
    <lineage>
        <taxon>Eukaryota</taxon>
        <taxon>Metazoa</taxon>
        <taxon>Ecdysozoa</taxon>
        <taxon>Arthropoda</taxon>
        <taxon>Crustacea</taxon>
        <taxon>Multicrustacea</taxon>
        <taxon>Malacostraca</taxon>
        <taxon>Eumalacostraca</taxon>
        <taxon>Peracarida</taxon>
        <taxon>Amphipoda</taxon>
        <taxon>Senticaudata</taxon>
        <taxon>Talitrida</taxon>
        <taxon>Talitroidea</taxon>
        <taxon>Hyalellidae</taxon>
        <taxon>Hyalella</taxon>
    </lineage>
</organism>
<evidence type="ECO:0000313" key="4">
    <source>
        <dbReference type="RefSeq" id="XP_018017166.1"/>
    </source>
</evidence>
<feature type="compositionally biased region" description="Polar residues" evidence="1">
    <location>
        <begin position="456"/>
        <end position="477"/>
    </location>
</feature>
<keyword evidence="2" id="KW-0472">Membrane</keyword>
<accession>A0A8B7NW67</accession>
<keyword evidence="3" id="KW-1185">Reference proteome</keyword>
<dbReference type="RefSeq" id="XP_018017166.1">
    <property type="nucleotide sequence ID" value="XM_018161677.1"/>
</dbReference>
<feature type="compositionally biased region" description="Low complexity" evidence="1">
    <location>
        <begin position="165"/>
        <end position="180"/>
    </location>
</feature>
<proteinExistence type="predicted"/>
<feature type="compositionally biased region" description="Polar residues" evidence="1">
    <location>
        <begin position="426"/>
        <end position="446"/>
    </location>
</feature>
<reference evidence="4" key="1">
    <citation type="submission" date="2025-08" db="UniProtKB">
        <authorList>
            <consortium name="RefSeq"/>
        </authorList>
    </citation>
    <scope>IDENTIFICATION</scope>
    <source>
        <tissue evidence="4">Whole organism</tissue>
    </source>
</reference>
<dbReference type="AlphaFoldDB" id="A0A8B7NW67"/>
<name>A0A8B7NW67_HYAAZ</name>